<keyword evidence="3" id="KW-1133">Transmembrane helix</keyword>
<dbReference type="PANTHER" id="PTHR22911">
    <property type="entry name" value="ACYL-MALONYL CONDENSING ENZYME-RELATED"/>
    <property type="match status" value="1"/>
</dbReference>
<evidence type="ECO:0000259" key="4">
    <source>
        <dbReference type="Pfam" id="PF00892"/>
    </source>
</evidence>
<proteinExistence type="inferred from homology"/>
<dbReference type="Pfam" id="PF00892">
    <property type="entry name" value="EamA"/>
    <property type="match status" value="2"/>
</dbReference>
<feature type="transmembrane region" description="Helical" evidence="3">
    <location>
        <begin position="124"/>
        <end position="142"/>
    </location>
</feature>
<dbReference type="Proteomes" id="UP000215459">
    <property type="component" value="Unassembled WGS sequence"/>
</dbReference>
<feature type="transmembrane region" description="Helical" evidence="3">
    <location>
        <begin position="243"/>
        <end position="263"/>
    </location>
</feature>
<reference evidence="5 6" key="1">
    <citation type="submission" date="2017-07" db="EMBL/GenBank/DDBJ databases">
        <title>The genome sequence of Paludifilum halophilum highlights mechanisms for microbial adaptation to high salt environemnts.</title>
        <authorList>
            <person name="Belbahri L."/>
        </authorList>
    </citation>
    <scope>NUCLEOTIDE SEQUENCE [LARGE SCALE GENOMIC DNA]</scope>
    <source>
        <strain evidence="5 6">DSM 102817</strain>
    </source>
</reference>
<comment type="subcellular location">
    <subcellularLocation>
        <location evidence="1">Endomembrane system</location>
        <topology evidence="1">Multi-pass membrane protein</topology>
    </subcellularLocation>
</comment>
<feature type="transmembrane region" description="Helical" evidence="3">
    <location>
        <begin position="38"/>
        <end position="57"/>
    </location>
</feature>
<evidence type="ECO:0000313" key="5">
    <source>
        <dbReference type="EMBL" id="OYD08384.1"/>
    </source>
</evidence>
<sequence>MTSRPVLNPYLILGVGILFISFSAILVRSSTAPPMVIAAYRLLLTACLLSPVWWLKHRREVLSLNRRDWALAFLSGIFLALHFALWFSSLFYTSVASSTVLVTLQPVFAFVGAYFLFGEKTRPAALVGAATAVVGGMVLGWGDLALGGTALLGDIMALGGAAMVTGYWLTGQHLRKNLSLITYTYIVYTTAGLLLAAASLLAGYAPFSYPVREWLIFLLLAVFPTLLGHSLLNWVIRWVPATTVSVSILGEPVGAALLAYWIFHEQPGPFQWTGGILIVLGVYFFLRTKEAPETIQTTPPPRRQEVKDH</sequence>
<dbReference type="OrthoDB" id="9790852at2"/>
<dbReference type="InterPro" id="IPR037185">
    <property type="entry name" value="EmrE-like"/>
</dbReference>
<evidence type="ECO:0000256" key="1">
    <source>
        <dbReference type="ARBA" id="ARBA00004127"/>
    </source>
</evidence>
<feature type="transmembrane region" description="Helical" evidence="3">
    <location>
        <begin position="95"/>
        <end position="117"/>
    </location>
</feature>
<feature type="transmembrane region" description="Helical" evidence="3">
    <location>
        <begin position="269"/>
        <end position="286"/>
    </location>
</feature>
<feature type="domain" description="EamA" evidence="4">
    <location>
        <begin position="16"/>
        <end position="138"/>
    </location>
</feature>
<evidence type="ECO:0000256" key="2">
    <source>
        <dbReference type="ARBA" id="ARBA00007362"/>
    </source>
</evidence>
<keyword evidence="3" id="KW-0812">Transmembrane</keyword>
<dbReference type="InterPro" id="IPR000620">
    <property type="entry name" value="EamA_dom"/>
</dbReference>
<keyword evidence="3" id="KW-0472">Membrane</keyword>
<dbReference type="RefSeq" id="WP_094263690.1">
    <property type="nucleotide sequence ID" value="NZ_NOWF01000003.1"/>
</dbReference>
<feature type="transmembrane region" description="Helical" evidence="3">
    <location>
        <begin position="69"/>
        <end position="89"/>
    </location>
</feature>
<name>A0A235B7V3_9BACL</name>
<feature type="transmembrane region" description="Helical" evidence="3">
    <location>
        <begin position="148"/>
        <end position="169"/>
    </location>
</feature>
<organism evidence="5 6">
    <name type="scientific">Paludifilum halophilum</name>
    <dbReference type="NCBI Taxonomy" id="1642702"/>
    <lineage>
        <taxon>Bacteria</taxon>
        <taxon>Bacillati</taxon>
        <taxon>Bacillota</taxon>
        <taxon>Bacilli</taxon>
        <taxon>Bacillales</taxon>
        <taxon>Thermoactinomycetaceae</taxon>
        <taxon>Paludifilum</taxon>
    </lineage>
</organism>
<feature type="domain" description="EamA" evidence="4">
    <location>
        <begin position="152"/>
        <end position="286"/>
    </location>
</feature>
<feature type="transmembrane region" description="Helical" evidence="3">
    <location>
        <begin position="181"/>
        <end position="202"/>
    </location>
</feature>
<evidence type="ECO:0000256" key="3">
    <source>
        <dbReference type="SAM" id="Phobius"/>
    </source>
</evidence>
<dbReference type="SUPFAM" id="SSF103481">
    <property type="entry name" value="Multidrug resistance efflux transporter EmrE"/>
    <property type="match status" value="2"/>
</dbReference>
<accession>A0A235B7V3</accession>
<dbReference type="AlphaFoldDB" id="A0A235B7V3"/>
<keyword evidence="6" id="KW-1185">Reference proteome</keyword>
<dbReference type="PANTHER" id="PTHR22911:SF76">
    <property type="entry name" value="EAMA DOMAIN-CONTAINING PROTEIN"/>
    <property type="match status" value="1"/>
</dbReference>
<feature type="transmembrane region" description="Helical" evidence="3">
    <location>
        <begin position="7"/>
        <end position="26"/>
    </location>
</feature>
<protein>
    <recommendedName>
        <fullName evidence="4">EamA domain-containing protein</fullName>
    </recommendedName>
</protein>
<comment type="caution">
    <text evidence="5">The sequence shown here is derived from an EMBL/GenBank/DDBJ whole genome shotgun (WGS) entry which is preliminary data.</text>
</comment>
<feature type="transmembrane region" description="Helical" evidence="3">
    <location>
        <begin position="214"/>
        <end position="236"/>
    </location>
</feature>
<evidence type="ECO:0000313" key="6">
    <source>
        <dbReference type="Proteomes" id="UP000215459"/>
    </source>
</evidence>
<comment type="similarity">
    <text evidence="2">Belongs to the EamA transporter family.</text>
</comment>
<dbReference type="EMBL" id="NOWF01000003">
    <property type="protein sequence ID" value="OYD08384.1"/>
    <property type="molecule type" value="Genomic_DNA"/>
</dbReference>
<gene>
    <name evidence="5" type="ORF">CHM34_05985</name>
</gene>
<dbReference type="GO" id="GO:0016020">
    <property type="term" value="C:membrane"/>
    <property type="evidence" value="ECO:0007669"/>
    <property type="project" value="InterPro"/>
</dbReference>